<dbReference type="EMBL" id="QHKO01000001">
    <property type="protein sequence ID" value="RAL25379.1"/>
    <property type="molecule type" value="Genomic_DNA"/>
</dbReference>
<dbReference type="Proteomes" id="UP000249169">
    <property type="component" value="Unassembled WGS sequence"/>
</dbReference>
<feature type="region of interest" description="Disordered" evidence="1">
    <location>
        <begin position="82"/>
        <end position="113"/>
    </location>
</feature>
<dbReference type="RefSeq" id="WP_111728551.1">
    <property type="nucleotide sequence ID" value="NZ_QHKO01000001.1"/>
</dbReference>
<dbReference type="InterPro" id="IPR052511">
    <property type="entry name" value="ATP-dep_Helicase"/>
</dbReference>
<protein>
    <submittedName>
        <fullName evidence="4">DUF3427 domain-containing protein</fullName>
    </submittedName>
</protein>
<evidence type="ECO:0000259" key="3">
    <source>
        <dbReference type="PROSITE" id="PS51194"/>
    </source>
</evidence>
<dbReference type="InterPro" id="IPR006935">
    <property type="entry name" value="Helicase/UvrB_N"/>
</dbReference>
<dbReference type="AlphaFoldDB" id="A0A328CE44"/>
<evidence type="ECO:0000259" key="2">
    <source>
        <dbReference type="PROSITE" id="PS51192"/>
    </source>
</evidence>
<evidence type="ECO:0000313" key="4">
    <source>
        <dbReference type="EMBL" id="RAL25379.1"/>
    </source>
</evidence>
<dbReference type="OrthoDB" id="9804086at2"/>
<evidence type="ECO:0000256" key="1">
    <source>
        <dbReference type="SAM" id="MobiDB-lite"/>
    </source>
</evidence>
<keyword evidence="5" id="KW-1185">Reference proteome</keyword>
<dbReference type="Gene3D" id="3.30.870.10">
    <property type="entry name" value="Endonuclease Chain A"/>
    <property type="match status" value="1"/>
</dbReference>
<dbReference type="InterPro" id="IPR025202">
    <property type="entry name" value="PLD-like_dom"/>
</dbReference>
<gene>
    <name evidence="4" type="ORF">DL240_03990</name>
</gene>
<dbReference type="Pfam" id="PF04851">
    <property type="entry name" value="ResIII"/>
    <property type="match status" value="1"/>
</dbReference>
<dbReference type="PROSITE" id="PS51194">
    <property type="entry name" value="HELICASE_CTER"/>
    <property type="match status" value="1"/>
</dbReference>
<dbReference type="GO" id="GO:0003677">
    <property type="term" value="F:DNA binding"/>
    <property type="evidence" value="ECO:0007669"/>
    <property type="project" value="InterPro"/>
</dbReference>
<dbReference type="SMART" id="SM00487">
    <property type="entry name" value="DEXDc"/>
    <property type="match status" value="1"/>
</dbReference>
<dbReference type="CDD" id="cd18799">
    <property type="entry name" value="SF2_C_EcoAI-like"/>
    <property type="match status" value="1"/>
</dbReference>
<feature type="domain" description="Helicase ATP-binding" evidence="2">
    <location>
        <begin position="328"/>
        <end position="481"/>
    </location>
</feature>
<dbReference type="InterPro" id="IPR001650">
    <property type="entry name" value="Helicase_C-like"/>
</dbReference>
<organism evidence="4 5">
    <name type="scientific">Lujinxingia litoralis</name>
    <dbReference type="NCBI Taxonomy" id="2211119"/>
    <lineage>
        <taxon>Bacteria</taxon>
        <taxon>Deltaproteobacteria</taxon>
        <taxon>Bradymonadales</taxon>
        <taxon>Lujinxingiaceae</taxon>
        <taxon>Lujinxingia</taxon>
    </lineage>
</organism>
<reference evidence="4 5" key="1">
    <citation type="submission" date="2018-05" db="EMBL/GenBank/DDBJ databases">
        <title>Lujinxingia marina gen. nov. sp. nov., a new facultative anaerobic member of the class Deltaproteobacteria, and proposal of Lujinxingaceae fam. nov.</title>
        <authorList>
            <person name="Li C.-M."/>
        </authorList>
    </citation>
    <scope>NUCLEOTIDE SEQUENCE [LARGE SCALE GENOMIC DNA]</scope>
    <source>
        <strain evidence="4 5">B210</strain>
    </source>
</reference>
<dbReference type="InterPro" id="IPR021835">
    <property type="entry name" value="DUF3427"/>
</dbReference>
<name>A0A328CE44_9DELT</name>
<dbReference type="InterPro" id="IPR014001">
    <property type="entry name" value="Helicase_ATP-bd"/>
</dbReference>
<proteinExistence type="predicted"/>
<dbReference type="SMART" id="SM00490">
    <property type="entry name" value="HELICc"/>
    <property type="match status" value="1"/>
</dbReference>
<accession>A0A328CE44</accession>
<feature type="domain" description="Helicase C-terminal" evidence="3">
    <location>
        <begin position="543"/>
        <end position="707"/>
    </location>
</feature>
<dbReference type="InterPro" id="IPR027417">
    <property type="entry name" value="P-loop_NTPase"/>
</dbReference>
<dbReference type="GO" id="GO:0005524">
    <property type="term" value="F:ATP binding"/>
    <property type="evidence" value="ECO:0007669"/>
    <property type="project" value="InterPro"/>
</dbReference>
<dbReference type="GO" id="GO:0016887">
    <property type="term" value="F:ATP hydrolysis activity"/>
    <property type="evidence" value="ECO:0007669"/>
    <property type="project" value="TreeGrafter"/>
</dbReference>
<dbReference type="Pfam" id="PF00271">
    <property type="entry name" value="Helicase_C"/>
    <property type="match status" value="1"/>
</dbReference>
<dbReference type="CDD" id="cd09203">
    <property type="entry name" value="PLDc_N_DEXD_b1"/>
    <property type="match status" value="1"/>
</dbReference>
<comment type="caution">
    <text evidence="4">The sequence shown here is derived from an EMBL/GenBank/DDBJ whole genome shotgun (WGS) entry which is preliminary data.</text>
</comment>
<dbReference type="Pfam" id="PF11907">
    <property type="entry name" value="DUF3427"/>
    <property type="match status" value="1"/>
</dbReference>
<evidence type="ECO:0000313" key="5">
    <source>
        <dbReference type="Proteomes" id="UP000249169"/>
    </source>
</evidence>
<dbReference type="PANTHER" id="PTHR47962:SF7">
    <property type="entry name" value="MITOCHONDRIAL ATP-DEPENDENT HELICASE IRC3-RELATED"/>
    <property type="match status" value="1"/>
</dbReference>
<dbReference type="PROSITE" id="PS51192">
    <property type="entry name" value="HELICASE_ATP_BIND_1"/>
    <property type="match status" value="1"/>
</dbReference>
<dbReference type="Gene3D" id="3.40.50.300">
    <property type="entry name" value="P-loop containing nucleotide triphosphate hydrolases"/>
    <property type="match status" value="2"/>
</dbReference>
<dbReference type="SUPFAM" id="SSF52540">
    <property type="entry name" value="P-loop containing nucleoside triphosphate hydrolases"/>
    <property type="match status" value="1"/>
</dbReference>
<dbReference type="Pfam" id="PF13091">
    <property type="entry name" value="PLDc_2"/>
    <property type="match status" value="1"/>
</dbReference>
<dbReference type="PANTHER" id="PTHR47962">
    <property type="entry name" value="ATP-DEPENDENT HELICASE LHR-RELATED-RELATED"/>
    <property type="match status" value="1"/>
</dbReference>
<dbReference type="CDD" id="cd18032">
    <property type="entry name" value="DEXHc_RE_I_III_res"/>
    <property type="match status" value="1"/>
</dbReference>
<sequence>MAKKVVPGLYETLITLGLDQALESEPDHRVDRSLLTEDAHVLLTRHLGSELHRALKSLAGKPSEQAALINRLLETLDAALPGSADDPVKSPPEALHAVGTPHPQFADRSVTPQRPSIPLSASDLLVNARHEPRVGHVLKQEIPSADRIDLLCAFIRWHGLRVLFDELQDHVRQGKKLRVLTTTYMGATERRALDALYEMHPENVEVRVCYEEKTTRLHAKAWLLHRNTGFSTAFVGSSNLSHSALMDGMEWNVRLSHAETPAILEKFRATFEDYWEDPLFEPYDPARDSEKLDRAVAATKGTDASSIAYVDLNPYPHQTEILEKLETERERHQRFRNLVVAATGTGKTMVAAFDFARYRRENPDATLLFVAHRKEILQQSLIAFRTVLRDGAFGELWVDAYKPTRFQHVFASIQTLSNQLESLNPDAFDFVIVDEFHHAAARTYDELLAHVEPKILVGLTATPERADGQSILHWFDGRMAAEIRLWEALDRQLLVPFQYFGLHDNTDLGQVAWAGGAFGKYNQGALENLYTNDHARVDLVLRELQDKLVSVGEMKALGFCVGIDHAEFMAREFNKRGIPSIALTSLSPKEERDSARQRLITGDLCCIFTVDLFNEGVDIPEVDTVLFLRPTESVTVFLQQLGRGLRHAPNKSCLTVMDFIGNANKNFRFDHRYRALTGTTRRELEEALNDGFPYLPAGCSIELDAVAKDIVLKNVKEAVGSTMSSVVGELRSAAKGKDIGLAEFIHRSGLDIEELYQTKNWYFTKFRREAGLPTREPGPEEDEFGGRLNRILHIDAADRLAFYRSLFQKDAAPQEKDLSETQRDYLHMLHFALWGDTHGSKKYRDRWPQTQDILDHIWAHPAIKRELFELLTYLDDHATHVTKPLAELGAKVTPELHTVPLSLHARYTLAEIRTAFGLLTPENSNPIREGVRYLDEFKSDLFFVTLDKTEAHYSPQTMYQDYAISPTRFHWESQWNTSESSPTGQRYVQHESMGTNVLLFVRQKKKVGGQSQPYVFLGPAVYESHEGERPMAVEWRLKEAMPSDWFLGSKVVAG</sequence>
<dbReference type="SUPFAM" id="SSF56024">
    <property type="entry name" value="Phospholipase D/nuclease"/>
    <property type="match status" value="1"/>
</dbReference>